<evidence type="ECO:0000313" key="21">
    <source>
        <dbReference type="Proteomes" id="UP000791440"/>
    </source>
</evidence>
<keyword evidence="6" id="KW-0479">Metal-binding</keyword>
<keyword evidence="12" id="KW-0115">cAMP biosynthesis</keyword>
<dbReference type="GO" id="GO:0035556">
    <property type="term" value="P:intracellular signal transduction"/>
    <property type="evidence" value="ECO:0007669"/>
    <property type="project" value="InterPro"/>
</dbReference>
<feature type="transmembrane region" description="Helical" evidence="18">
    <location>
        <begin position="804"/>
        <end position="823"/>
    </location>
</feature>
<evidence type="ECO:0000256" key="3">
    <source>
        <dbReference type="ARBA" id="ARBA00004141"/>
    </source>
</evidence>
<feature type="region of interest" description="Disordered" evidence="17">
    <location>
        <begin position="1140"/>
        <end position="1351"/>
    </location>
</feature>
<evidence type="ECO:0000259" key="19">
    <source>
        <dbReference type="PROSITE" id="PS50125"/>
    </source>
</evidence>
<dbReference type="PROSITE" id="PS00452">
    <property type="entry name" value="GUANYLATE_CYCLASE_1"/>
    <property type="match status" value="2"/>
</dbReference>
<dbReference type="SMART" id="SM00044">
    <property type="entry name" value="CYCc"/>
    <property type="match status" value="2"/>
</dbReference>
<dbReference type="GO" id="GO:0005524">
    <property type="term" value="F:ATP binding"/>
    <property type="evidence" value="ECO:0007669"/>
    <property type="project" value="UniProtKB-KW"/>
</dbReference>
<feature type="region of interest" description="Disordered" evidence="17">
    <location>
        <begin position="1554"/>
        <end position="1636"/>
    </location>
</feature>
<accession>A0A921YNJ6</accession>
<keyword evidence="11 18" id="KW-1133">Transmembrane helix</keyword>
<evidence type="ECO:0000256" key="5">
    <source>
        <dbReference type="ARBA" id="ARBA00022692"/>
    </source>
</evidence>
<feature type="compositionally biased region" description="Low complexity" evidence="17">
    <location>
        <begin position="1175"/>
        <end position="1190"/>
    </location>
</feature>
<feature type="compositionally biased region" description="Low complexity" evidence="17">
    <location>
        <begin position="1296"/>
        <end position="1318"/>
    </location>
</feature>
<keyword evidence="14" id="KW-0325">Glycoprotein</keyword>
<feature type="transmembrane region" description="Helical" evidence="18">
    <location>
        <begin position="735"/>
        <end position="753"/>
    </location>
</feature>
<evidence type="ECO:0000256" key="13">
    <source>
        <dbReference type="ARBA" id="ARBA00023136"/>
    </source>
</evidence>
<feature type="transmembrane region" description="Helical" evidence="18">
    <location>
        <begin position="180"/>
        <end position="201"/>
    </location>
</feature>
<evidence type="ECO:0000313" key="20">
    <source>
        <dbReference type="EMBL" id="KAG6442676.1"/>
    </source>
</evidence>
<dbReference type="FunFam" id="3.30.70.1230:FF:000001">
    <property type="entry name" value="Adenylate cyclase"/>
    <property type="match status" value="1"/>
</dbReference>
<evidence type="ECO:0000256" key="10">
    <source>
        <dbReference type="ARBA" id="ARBA00022842"/>
    </source>
</evidence>
<name>A0A921YNJ6_MANSE</name>
<comment type="cofactor">
    <cofactor evidence="2">
        <name>Mg(2+)</name>
        <dbReference type="ChEBI" id="CHEBI:18420"/>
    </cofactor>
</comment>
<feature type="transmembrane region" description="Helical" evidence="18">
    <location>
        <begin position="73"/>
        <end position="90"/>
    </location>
</feature>
<comment type="caution">
    <text evidence="20">The sequence shown here is derived from an EMBL/GenBank/DDBJ whole genome shotgun (WGS) entry which is preliminary data.</text>
</comment>
<feature type="compositionally biased region" description="Polar residues" evidence="17">
    <location>
        <begin position="1419"/>
        <end position="1436"/>
    </location>
</feature>
<dbReference type="Pfam" id="PF16214">
    <property type="entry name" value="AC_N"/>
    <property type="match status" value="1"/>
</dbReference>
<feature type="compositionally biased region" description="Low complexity" evidence="17">
    <location>
        <begin position="1204"/>
        <end position="1214"/>
    </location>
</feature>
<reference evidence="20" key="1">
    <citation type="journal article" date="2016" name="Insect Biochem. Mol. Biol.">
        <title>Multifaceted biological insights from a draft genome sequence of the tobacco hornworm moth, Manduca sexta.</title>
        <authorList>
            <person name="Kanost M.R."/>
            <person name="Arrese E.L."/>
            <person name="Cao X."/>
            <person name="Chen Y.R."/>
            <person name="Chellapilla S."/>
            <person name="Goldsmith M.R."/>
            <person name="Grosse-Wilde E."/>
            <person name="Heckel D.G."/>
            <person name="Herndon N."/>
            <person name="Jiang H."/>
            <person name="Papanicolaou A."/>
            <person name="Qu J."/>
            <person name="Soulages J.L."/>
            <person name="Vogel H."/>
            <person name="Walters J."/>
            <person name="Waterhouse R.M."/>
            <person name="Ahn S.J."/>
            <person name="Almeida F.C."/>
            <person name="An C."/>
            <person name="Aqrawi P."/>
            <person name="Bretschneider A."/>
            <person name="Bryant W.B."/>
            <person name="Bucks S."/>
            <person name="Chao H."/>
            <person name="Chevignon G."/>
            <person name="Christen J.M."/>
            <person name="Clarke D.F."/>
            <person name="Dittmer N.T."/>
            <person name="Ferguson L.C.F."/>
            <person name="Garavelou S."/>
            <person name="Gordon K.H.J."/>
            <person name="Gunaratna R.T."/>
            <person name="Han Y."/>
            <person name="Hauser F."/>
            <person name="He Y."/>
            <person name="Heidel-Fischer H."/>
            <person name="Hirsh A."/>
            <person name="Hu Y."/>
            <person name="Jiang H."/>
            <person name="Kalra D."/>
            <person name="Klinner C."/>
            <person name="Konig C."/>
            <person name="Kovar C."/>
            <person name="Kroll A.R."/>
            <person name="Kuwar S.S."/>
            <person name="Lee S.L."/>
            <person name="Lehman R."/>
            <person name="Li K."/>
            <person name="Li Z."/>
            <person name="Liang H."/>
            <person name="Lovelace S."/>
            <person name="Lu Z."/>
            <person name="Mansfield J.H."/>
            <person name="McCulloch K.J."/>
            <person name="Mathew T."/>
            <person name="Morton B."/>
            <person name="Muzny D.M."/>
            <person name="Neunemann D."/>
            <person name="Ongeri F."/>
            <person name="Pauchet Y."/>
            <person name="Pu L.L."/>
            <person name="Pyrousis I."/>
            <person name="Rao X.J."/>
            <person name="Redding A."/>
            <person name="Roesel C."/>
            <person name="Sanchez-Gracia A."/>
            <person name="Schaack S."/>
            <person name="Shukla A."/>
            <person name="Tetreau G."/>
            <person name="Wang Y."/>
            <person name="Xiong G.H."/>
            <person name="Traut W."/>
            <person name="Walsh T.K."/>
            <person name="Worley K.C."/>
            <person name="Wu D."/>
            <person name="Wu W."/>
            <person name="Wu Y.Q."/>
            <person name="Zhang X."/>
            <person name="Zou Z."/>
            <person name="Zucker H."/>
            <person name="Briscoe A.D."/>
            <person name="Burmester T."/>
            <person name="Clem R.J."/>
            <person name="Feyereisen R."/>
            <person name="Grimmelikhuijzen C.J.P."/>
            <person name="Hamodrakas S.J."/>
            <person name="Hansson B.S."/>
            <person name="Huguet E."/>
            <person name="Jermiin L.S."/>
            <person name="Lan Q."/>
            <person name="Lehman H.K."/>
            <person name="Lorenzen M."/>
            <person name="Merzendorfer H."/>
            <person name="Michalopoulos I."/>
            <person name="Morton D.B."/>
            <person name="Muthukrishnan S."/>
            <person name="Oakeshott J.G."/>
            <person name="Palmer W."/>
            <person name="Park Y."/>
            <person name="Passarelli A.L."/>
            <person name="Rozas J."/>
            <person name="Schwartz L.M."/>
            <person name="Smith W."/>
            <person name="Southgate A."/>
            <person name="Vilcinskas A."/>
            <person name="Vogt R."/>
            <person name="Wang P."/>
            <person name="Werren J."/>
            <person name="Yu X.Q."/>
            <person name="Zhou J.J."/>
            <person name="Brown S.J."/>
            <person name="Scherer S.E."/>
            <person name="Richards S."/>
            <person name="Blissard G.W."/>
        </authorList>
    </citation>
    <scope>NUCLEOTIDE SEQUENCE</scope>
</reference>
<evidence type="ECO:0000256" key="9">
    <source>
        <dbReference type="ARBA" id="ARBA00022840"/>
    </source>
</evidence>
<keyword evidence="13 18" id="KW-0472">Membrane</keyword>
<dbReference type="InterPro" id="IPR009398">
    <property type="entry name" value="Adcy_conserved_dom"/>
</dbReference>
<dbReference type="InterPro" id="IPR001054">
    <property type="entry name" value="A/G_cyclase"/>
</dbReference>
<dbReference type="Proteomes" id="UP000791440">
    <property type="component" value="Unassembled WGS sequence"/>
</dbReference>
<feature type="transmembrane region" description="Helical" evidence="18">
    <location>
        <begin position="102"/>
        <end position="121"/>
    </location>
</feature>
<dbReference type="GO" id="GO:0004016">
    <property type="term" value="F:adenylate cyclase activity"/>
    <property type="evidence" value="ECO:0007669"/>
    <property type="project" value="UniProtKB-EC"/>
</dbReference>
<evidence type="ECO:0000256" key="7">
    <source>
        <dbReference type="ARBA" id="ARBA00022737"/>
    </source>
</evidence>
<feature type="transmembrane region" description="Helical" evidence="18">
    <location>
        <begin position="830"/>
        <end position="849"/>
    </location>
</feature>
<feature type="region of interest" description="Disordered" evidence="17">
    <location>
        <begin position="1409"/>
        <end position="1446"/>
    </location>
</feature>
<feature type="transmembrane region" description="Helical" evidence="18">
    <location>
        <begin position="44"/>
        <end position="61"/>
    </location>
</feature>
<evidence type="ECO:0000256" key="12">
    <source>
        <dbReference type="ARBA" id="ARBA00022998"/>
    </source>
</evidence>
<keyword evidence="15 16" id="KW-0456">Lyase</keyword>
<evidence type="ECO:0000256" key="16">
    <source>
        <dbReference type="RuleBase" id="RU000405"/>
    </source>
</evidence>
<evidence type="ECO:0000256" key="8">
    <source>
        <dbReference type="ARBA" id="ARBA00022741"/>
    </source>
</evidence>
<evidence type="ECO:0000256" key="11">
    <source>
        <dbReference type="ARBA" id="ARBA00022989"/>
    </source>
</evidence>
<dbReference type="PANTHER" id="PTHR45627:SF26">
    <property type="entry name" value="ADENYLATE CYCLASE TYPE 1"/>
    <property type="match status" value="1"/>
</dbReference>
<keyword evidence="21" id="KW-1185">Reference proteome</keyword>
<feature type="transmembrane region" description="Helical" evidence="18">
    <location>
        <begin position="861"/>
        <end position="882"/>
    </location>
</feature>
<keyword evidence="5 18" id="KW-0812">Transmembrane</keyword>
<keyword evidence="9" id="KW-0067">ATP-binding</keyword>
<dbReference type="EC" id="4.6.1.1" evidence="4"/>
<dbReference type="PROSITE" id="PS50125">
    <property type="entry name" value="GUANYLATE_CYCLASE_2"/>
    <property type="match status" value="2"/>
</dbReference>
<evidence type="ECO:0000256" key="17">
    <source>
        <dbReference type="SAM" id="MobiDB-lite"/>
    </source>
</evidence>
<feature type="domain" description="Guanylate cyclase" evidence="19">
    <location>
        <begin position="273"/>
        <end position="400"/>
    </location>
</feature>
<dbReference type="Pfam" id="PF00211">
    <property type="entry name" value="Guanylate_cyc"/>
    <property type="match status" value="2"/>
</dbReference>
<dbReference type="FunFam" id="3.30.70.1230:FF:000002">
    <property type="entry name" value="Adenylate cyclase"/>
    <property type="match status" value="1"/>
</dbReference>
<proteinExistence type="inferred from homology"/>
<comment type="subcellular location">
    <subcellularLocation>
        <location evidence="3">Membrane</location>
        <topology evidence="3">Multi-pass membrane protein</topology>
    </subcellularLocation>
</comment>
<dbReference type="GO" id="GO:0005886">
    <property type="term" value="C:plasma membrane"/>
    <property type="evidence" value="ECO:0007669"/>
    <property type="project" value="InterPro"/>
</dbReference>
<comment type="similarity">
    <text evidence="16">Belongs to the adenylyl cyclase class-4/guanylyl cyclase family.</text>
</comment>
<dbReference type="GO" id="GO:0046872">
    <property type="term" value="F:metal ion binding"/>
    <property type="evidence" value="ECO:0007669"/>
    <property type="project" value="UniProtKB-KW"/>
</dbReference>
<keyword evidence="7" id="KW-0677">Repeat</keyword>
<feature type="transmembrane region" description="Helical" evidence="18">
    <location>
        <begin position="699"/>
        <end position="723"/>
    </location>
</feature>
<feature type="compositionally biased region" description="Pro residues" evidence="17">
    <location>
        <begin position="1228"/>
        <end position="1262"/>
    </location>
</feature>
<gene>
    <name evidence="20" type="ORF">O3G_MSEX002453</name>
</gene>
<feature type="compositionally biased region" description="Low complexity" evidence="17">
    <location>
        <begin position="1604"/>
        <end position="1616"/>
    </location>
</feature>
<evidence type="ECO:0000256" key="1">
    <source>
        <dbReference type="ARBA" id="ARBA00001593"/>
    </source>
</evidence>
<feature type="compositionally biased region" description="Basic and acidic residues" evidence="17">
    <location>
        <begin position="1567"/>
        <end position="1589"/>
    </location>
</feature>
<evidence type="ECO:0000256" key="2">
    <source>
        <dbReference type="ARBA" id="ARBA00001946"/>
    </source>
</evidence>
<dbReference type="EMBL" id="JH668295">
    <property type="protein sequence ID" value="KAG6442676.1"/>
    <property type="molecule type" value="Genomic_DNA"/>
</dbReference>
<evidence type="ECO:0000256" key="15">
    <source>
        <dbReference type="ARBA" id="ARBA00023239"/>
    </source>
</evidence>
<dbReference type="InterPro" id="IPR018297">
    <property type="entry name" value="A/G_cyclase_CS"/>
</dbReference>
<organism evidence="20 21">
    <name type="scientific">Manduca sexta</name>
    <name type="common">Tobacco hawkmoth</name>
    <name type="synonym">Tobacco hornworm</name>
    <dbReference type="NCBI Taxonomy" id="7130"/>
    <lineage>
        <taxon>Eukaryota</taxon>
        <taxon>Metazoa</taxon>
        <taxon>Ecdysozoa</taxon>
        <taxon>Arthropoda</taxon>
        <taxon>Hexapoda</taxon>
        <taxon>Insecta</taxon>
        <taxon>Pterygota</taxon>
        <taxon>Neoptera</taxon>
        <taxon>Endopterygota</taxon>
        <taxon>Lepidoptera</taxon>
        <taxon>Glossata</taxon>
        <taxon>Ditrysia</taxon>
        <taxon>Bombycoidea</taxon>
        <taxon>Sphingidae</taxon>
        <taxon>Sphinginae</taxon>
        <taxon>Sphingini</taxon>
        <taxon>Manduca</taxon>
    </lineage>
</organism>
<dbReference type="Pfam" id="PF06327">
    <property type="entry name" value="Adcy_cons_dom"/>
    <property type="match status" value="1"/>
</dbReference>
<dbReference type="PANTHER" id="PTHR45627">
    <property type="entry name" value="ADENYLATE CYCLASE TYPE 1"/>
    <property type="match status" value="1"/>
</dbReference>
<sequence length="1731" mass="189453">MDHAVKAMSARGPLARLVTRRRFESAELEELYARYACKLQRTSVGSALALWAALAAALAAVDATRGWRRAPQVGVLGAHAVLCSGLAWWCGRAGGVAPERRLPRACWLALAGGGAALAATLPAWGPGAAAEGAVHVVWAVFAAYALLPVGAPVAAAFGILLPTAHTIAAALVAHRFPHHVWQQMMGNVVVFLCVNVVGALMHSLMETAQRRAFLDTRNCIAARLDMEDENEKLERLLLSVLPQHVAMEMKNDIISPVEGQFHKIYIQKHEQVSILFADIVGFTVLASQCSAQELVRLLNELFGRFDQLANDNHCLRIKILGDCYYCVSGLPEPRSDHARCTVEMGLDMIDAIASVVEATDVQLNMRVGIHTGRVLCGVLGLRKWQYDVWSNDVTLANNMEAGGEPGRVHITQATLECLGGAYEVEPGHGASRNAYLRDHSVQTYFIIPPPRRRKMCLSAGVGLGSGSRRKLSFKNVSNVVVQLLHSIKFNVDVPFSNMAASPQELKANAARKVLDLRRALHAEPGSADALRLASLRADDVSAPAAPAATAATVAPAPPATAPHQHTFDAVMQHHALRTHTTVESALTHNTRGALPDSSALPHNKVTEKFKRPLKKRHSSVYHQPTNRVNKYLAQAIDARSVHREKATHVHLLTLCFKDADKESQYRASTDGGWAGSLGAALGALLAAGALQAATLPRTLILLILFVTAFAWSAAVLALTLAARLRLIPCDVSRPFALRNAITTFTIVLGYAVGQVNVITCDKIRICGNLTENVTMDDIKASSSSETLASLWSCDDEHRACPVPLYITLGCCLSMLAVAVFLRLPILVKGVLLSTMTAGYMAVILAYHKALFDCYDLMTDPGAVGSAYIACAWTLALAAAVLLHARQTEWTARLDFLWQVQARDEKRDMDALQASNRRILFNLLPAHVATHFLDNQFRTNMDLYHQSYQRVGVVFASITNYHEFYMELDGNNQGMECLRLLNEIIADFDELLGEDRFSAIDKIKTVGSTYMAAVGLIPDKKMSDEPSTRKHMATLVEFVFAMRDKLKDINDNSYNNFMLRVGINVGPVVAGVIGARKPQYDIWGNTVNVASRMDSTGLPNHTQVTEEVYQVLKDMPYQFVCRGKVKVKGKGEMTTYFLTDRAPANGNVQNPPNTQTPNPPTAYGGVATPLAMLQNSARRAAAPPSRLPPLREASVAGENEPLLPSNGNQNNGNNHKGSKGRRNKDMEEVPPPPPPHGVPGNPRWPPPRALVPPWPRPQEPRPPAAHKRRPPTRLPRPRSSESLPLARSPRVHSSADELSSLTRSPSLSSSDESYSRTTDASPSPPRASQWLPAVRPNRTSPSPAYDYPPVRANKPVTNHINEIYSKHKINKKPSLEDKFFDVAFQKEEDKLQRSIINMLQASAKRDGCCQTDKKDVSRIAQRTNSFSSSGSRPNNLKHTNHDSRDVFTKRSPTDVACVPPFEREIQRLLDDKNIMKSNPPKMERKELKLELRSQNPCLEPVRNCNNNSSPLHAVGLAAITQLARQDAPLPAVSPLRPSTDFPGVLPTDVVVELPSPTHARDQNPIPSNERKTEVAVTKEKQEKDIPERLHNRVTTSNHREMGLYGESQSEWSSSCSEGEGDGEGGQPESTGYTTDDPALENVSMLNEAGLTDAEAALSDVNSCYFDRDDDVSSRASSRLLDSEALVSLESLSAIYDSDEPAHRYLANIRTVSESITRNFGQPAHVTDGESDV</sequence>
<protein>
    <recommendedName>
        <fullName evidence="4">adenylate cyclase</fullName>
        <ecNumber evidence="4">4.6.1.1</ecNumber>
    </recommendedName>
</protein>
<keyword evidence="10" id="KW-0460">Magnesium</keyword>
<evidence type="ECO:0000256" key="18">
    <source>
        <dbReference type="SAM" id="Phobius"/>
    </source>
</evidence>
<feature type="domain" description="Guanylate cyclase" evidence="19">
    <location>
        <begin position="951"/>
        <end position="1093"/>
    </location>
</feature>
<dbReference type="CDD" id="cd07302">
    <property type="entry name" value="CHD"/>
    <property type="match status" value="2"/>
</dbReference>
<evidence type="ECO:0000256" key="14">
    <source>
        <dbReference type="ARBA" id="ARBA00023180"/>
    </source>
</evidence>
<keyword evidence="8" id="KW-0547">Nucleotide-binding</keyword>
<dbReference type="InterPro" id="IPR032628">
    <property type="entry name" value="AC_N"/>
</dbReference>
<dbReference type="GO" id="GO:0007189">
    <property type="term" value="P:adenylate cyclase-activating G protein-coupled receptor signaling pathway"/>
    <property type="evidence" value="ECO:0007669"/>
    <property type="project" value="TreeGrafter"/>
</dbReference>
<feature type="transmembrane region" description="Helical" evidence="18">
    <location>
        <begin position="671"/>
        <end position="693"/>
    </location>
</feature>
<evidence type="ECO:0000256" key="6">
    <source>
        <dbReference type="ARBA" id="ARBA00022723"/>
    </source>
</evidence>
<comment type="catalytic activity">
    <reaction evidence="1">
        <text>ATP = 3',5'-cyclic AMP + diphosphate</text>
        <dbReference type="Rhea" id="RHEA:15389"/>
        <dbReference type="ChEBI" id="CHEBI:30616"/>
        <dbReference type="ChEBI" id="CHEBI:33019"/>
        <dbReference type="ChEBI" id="CHEBI:58165"/>
        <dbReference type="EC" id="4.6.1.1"/>
    </reaction>
</comment>
<dbReference type="GO" id="GO:0006171">
    <property type="term" value="P:cAMP biosynthetic process"/>
    <property type="evidence" value="ECO:0007669"/>
    <property type="project" value="UniProtKB-KW"/>
</dbReference>
<reference evidence="20" key="2">
    <citation type="submission" date="2020-12" db="EMBL/GenBank/DDBJ databases">
        <authorList>
            <person name="Kanost M."/>
        </authorList>
    </citation>
    <scope>NUCLEOTIDE SEQUENCE</scope>
</reference>
<evidence type="ECO:0000256" key="4">
    <source>
        <dbReference type="ARBA" id="ARBA00012201"/>
    </source>
</evidence>